<dbReference type="Gene3D" id="3.40.50.1010">
    <property type="entry name" value="5'-nuclease"/>
    <property type="match status" value="1"/>
</dbReference>
<protein>
    <submittedName>
        <fullName evidence="2">NYN domain-containing protein</fullName>
    </submittedName>
</protein>
<evidence type="ECO:0000259" key="1">
    <source>
        <dbReference type="Pfam" id="PF01936"/>
    </source>
</evidence>
<dbReference type="GO" id="GO:0004540">
    <property type="term" value="F:RNA nuclease activity"/>
    <property type="evidence" value="ECO:0007669"/>
    <property type="project" value="InterPro"/>
</dbReference>
<dbReference type="EMBL" id="DRBW01000174">
    <property type="protein sequence ID" value="HDM90450.1"/>
    <property type="molecule type" value="Genomic_DNA"/>
</dbReference>
<dbReference type="CDD" id="cd10911">
    <property type="entry name" value="PIN_LabA"/>
    <property type="match status" value="1"/>
</dbReference>
<accession>A0A7C1BC39</accession>
<reference evidence="2" key="1">
    <citation type="journal article" date="2020" name="mSystems">
        <title>Genome- and Community-Level Interaction Insights into Carbon Utilization and Element Cycling Functions of Hydrothermarchaeota in Hydrothermal Sediment.</title>
        <authorList>
            <person name="Zhou Z."/>
            <person name="Liu Y."/>
            <person name="Xu W."/>
            <person name="Pan J."/>
            <person name="Luo Z.H."/>
            <person name="Li M."/>
        </authorList>
    </citation>
    <scope>NUCLEOTIDE SEQUENCE [LARGE SCALE GENOMIC DNA]</scope>
    <source>
        <strain evidence="2">HyVt-237</strain>
    </source>
</reference>
<gene>
    <name evidence="2" type="ORF">ENG67_04495</name>
</gene>
<proteinExistence type="predicted"/>
<organism evidence="2">
    <name type="scientific">candidate division WOR-3 bacterium</name>
    <dbReference type="NCBI Taxonomy" id="2052148"/>
    <lineage>
        <taxon>Bacteria</taxon>
        <taxon>Bacteria division WOR-3</taxon>
    </lineage>
</organism>
<evidence type="ECO:0000313" key="2">
    <source>
        <dbReference type="EMBL" id="HDM90450.1"/>
    </source>
</evidence>
<dbReference type="PANTHER" id="PTHR35458">
    <property type="entry name" value="SLR0755 PROTEIN"/>
    <property type="match status" value="1"/>
</dbReference>
<dbReference type="AlphaFoldDB" id="A0A7C1BC39"/>
<dbReference type="PANTHER" id="PTHR35458:SF8">
    <property type="entry name" value="SLR0650 PROTEIN"/>
    <property type="match status" value="1"/>
</dbReference>
<name>A0A7C1BC39_UNCW3</name>
<feature type="domain" description="NYN" evidence="1">
    <location>
        <begin position="13"/>
        <end position="160"/>
    </location>
</feature>
<dbReference type="InterPro" id="IPR021139">
    <property type="entry name" value="NYN"/>
</dbReference>
<dbReference type="Proteomes" id="UP000885931">
    <property type="component" value="Unassembled WGS sequence"/>
</dbReference>
<comment type="caution">
    <text evidence="2">The sequence shown here is derived from an EMBL/GenBank/DDBJ whole genome shotgun (WGS) entry which is preliminary data.</text>
</comment>
<dbReference type="InterPro" id="IPR047140">
    <property type="entry name" value="LabA"/>
</dbReference>
<sequence>MKNSKSYLSKSVRVGIFVDVQNMFYSAKEYFGGKVDFEKLLAQAVRDRTLVVAFAYLITSEEVDQSGFISVLEHLGFNVKAKPLKRRPDGSARGDWDMGIAIDSILFAPKLDVVVLVSGDGDFTELVRVLQAQGTTVEVMSFPQNTSDELKKVADRFVPLTEDIIIKKNHVMSEEQVV</sequence>
<dbReference type="Pfam" id="PF01936">
    <property type="entry name" value="NYN"/>
    <property type="match status" value="1"/>
</dbReference>